<dbReference type="AlphaFoldDB" id="A0A5C4XF91"/>
<gene>
    <name evidence="3" type="ORF">FHP24_18815</name>
</gene>
<dbReference type="Pfam" id="PF00460">
    <property type="entry name" value="Flg_bb_rod"/>
    <property type="match status" value="1"/>
</dbReference>
<comment type="subcellular location">
    <subcellularLocation>
        <location evidence="1">Bacterial flagellum basal body</location>
    </subcellularLocation>
</comment>
<keyword evidence="4" id="KW-1185">Reference proteome</keyword>
<dbReference type="RefSeq" id="WP_139677775.1">
    <property type="nucleotide sequence ID" value="NZ_VDMN01000004.1"/>
</dbReference>
<dbReference type="EMBL" id="VDMN01000004">
    <property type="protein sequence ID" value="TNM62146.1"/>
    <property type="molecule type" value="Genomic_DNA"/>
</dbReference>
<keyword evidence="3" id="KW-0282">Flagellum</keyword>
<sequence length="77" mass="8201">MTISAAMGISVAGMQTQSQRLNTAAHNIANSTTPGYESDTAQEMIDVLTAEQGFAANAAVFETGADMWDMLMTIKRD</sequence>
<keyword evidence="3" id="KW-0966">Cell projection</keyword>
<accession>A0A5C4XF91</accession>
<evidence type="ECO:0000256" key="1">
    <source>
        <dbReference type="ARBA" id="ARBA00004117"/>
    </source>
</evidence>
<dbReference type="OrthoDB" id="7360726at2"/>
<protein>
    <submittedName>
        <fullName evidence="3">Flagellar basal body rod protein</fullName>
    </submittedName>
</protein>
<reference evidence="3 4" key="1">
    <citation type="submission" date="2019-06" db="EMBL/GenBank/DDBJ databases">
        <title>The draft genome of Rhizobium smilacinae PTYR-5.</title>
        <authorList>
            <person name="Liu L."/>
            <person name="Li L."/>
            <person name="Zhang X."/>
        </authorList>
    </citation>
    <scope>NUCLEOTIDE SEQUENCE [LARGE SCALE GENOMIC DNA]</scope>
    <source>
        <strain evidence="3 4">PTYR-5</strain>
    </source>
</reference>
<comment type="caution">
    <text evidence="3">The sequence shown here is derived from an EMBL/GenBank/DDBJ whole genome shotgun (WGS) entry which is preliminary data.</text>
</comment>
<dbReference type="InterPro" id="IPR001444">
    <property type="entry name" value="Flag_bb_rod_N"/>
</dbReference>
<feature type="domain" description="Flagellar basal body rod protein N-terminal" evidence="2">
    <location>
        <begin position="10"/>
        <end position="36"/>
    </location>
</feature>
<evidence type="ECO:0000313" key="4">
    <source>
        <dbReference type="Proteomes" id="UP000311605"/>
    </source>
</evidence>
<evidence type="ECO:0000259" key="2">
    <source>
        <dbReference type="Pfam" id="PF00460"/>
    </source>
</evidence>
<proteinExistence type="predicted"/>
<name>A0A5C4XF91_9HYPH</name>
<dbReference type="Proteomes" id="UP000311605">
    <property type="component" value="Unassembled WGS sequence"/>
</dbReference>
<evidence type="ECO:0000313" key="3">
    <source>
        <dbReference type="EMBL" id="TNM62146.1"/>
    </source>
</evidence>
<organism evidence="3 4">
    <name type="scientific">Aliirhizobium smilacinae</name>
    <dbReference type="NCBI Taxonomy" id="1395944"/>
    <lineage>
        <taxon>Bacteria</taxon>
        <taxon>Pseudomonadati</taxon>
        <taxon>Pseudomonadota</taxon>
        <taxon>Alphaproteobacteria</taxon>
        <taxon>Hyphomicrobiales</taxon>
        <taxon>Rhizobiaceae</taxon>
        <taxon>Aliirhizobium</taxon>
    </lineage>
</organism>
<keyword evidence="3" id="KW-0969">Cilium</keyword>
<dbReference type="GO" id="GO:0009425">
    <property type="term" value="C:bacterial-type flagellum basal body"/>
    <property type="evidence" value="ECO:0007669"/>
    <property type="project" value="UniProtKB-SubCell"/>
</dbReference>